<name>A0A2G5VFN2_9PELO</name>
<organism evidence="2 3">
    <name type="scientific">Caenorhabditis nigoni</name>
    <dbReference type="NCBI Taxonomy" id="1611254"/>
    <lineage>
        <taxon>Eukaryota</taxon>
        <taxon>Metazoa</taxon>
        <taxon>Ecdysozoa</taxon>
        <taxon>Nematoda</taxon>
        <taxon>Chromadorea</taxon>
        <taxon>Rhabditida</taxon>
        <taxon>Rhabditina</taxon>
        <taxon>Rhabditomorpha</taxon>
        <taxon>Rhabditoidea</taxon>
        <taxon>Rhabditidae</taxon>
        <taxon>Peloderinae</taxon>
        <taxon>Caenorhabditis</taxon>
    </lineage>
</organism>
<protein>
    <submittedName>
        <fullName evidence="2">Uncharacterized protein</fullName>
    </submittedName>
</protein>
<sequence>MEDFLQLIVKCFPMATFILIAASCTSKPKEQVVSRGRKLTMSTSSMTSEVEDVDRKEEEKEEVEEEKVVIPMEMNGGEDRKVACGNKKDSKDKPEKPGEDSPDKKDNNKKEELKAEQEIILDETNPHFAYLLAGENREPKDCVFHSRGALEQTAAFQWTMKKRLSFDEGCWKQLSRRISAIKAEGFEVRVNTRKAKENRNNADRETKLDAVFAKWAAVKPKKKGAE</sequence>
<comment type="caution">
    <text evidence="2">The sequence shown here is derived from an EMBL/GenBank/DDBJ whole genome shotgun (WGS) entry which is preliminary data.</text>
</comment>
<accession>A0A2G5VFN2</accession>
<dbReference type="AlphaFoldDB" id="A0A2G5VFN2"/>
<feature type="compositionally biased region" description="Basic and acidic residues" evidence="1">
    <location>
        <begin position="77"/>
        <end position="112"/>
    </location>
</feature>
<evidence type="ECO:0000313" key="3">
    <source>
        <dbReference type="Proteomes" id="UP000230233"/>
    </source>
</evidence>
<keyword evidence="3" id="KW-1185">Reference proteome</keyword>
<dbReference type="Proteomes" id="UP000230233">
    <property type="component" value="Chromosome I"/>
</dbReference>
<gene>
    <name evidence="2" type="primary">Cnig_chr_I.g1368</name>
    <name evidence="2" type="ORF">B9Z55_001368</name>
</gene>
<dbReference type="OrthoDB" id="5871881at2759"/>
<evidence type="ECO:0000256" key="1">
    <source>
        <dbReference type="SAM" id="MobiDB-lite"/>
    </source>
</evidence>
<feature type="region of interest" description="Disordered" evidence="1">
    <location>
        <begin position="30"/>
        <end position="112"/>
    </location>
</feature>
<evidence type="ECO:0000313" key="2">
    <source>
        <dbReference type="EMBL" id="PIC50491.1"/>
    </source>
</evidence>
<dbReference type="EMBL" id="PDUG01000001">
    <property type="protein sequence ID" value="PIC50491.1"/>
    <property type="molecule type" value="Genomic_DNA"/>
</dbReference>
<reference evidence="3" key="1">
    <citation type="submission" date="2017-10" db="EMBL/GenBank/DDBJ databases">
        <title>Rapid genome shrinkage in a self-fertile nematode reveals novel sperm competition proteins.</title>
        <authorList>
            <person name="Yin D."/>
            <person name="Schwarz E.M."/>
            <person name="Thomas C.G."/>
            <person name="Felde R.L."/>
            <person name="Korf I.F."/>
            <person name="Cutter A.D."/>
            <person name="Schartner C.M."/>
            <person name="Ralston E.J."/>
            <person name="Meyer B.J."/>
            <person name="Haag E.S."/>
        </authorList>
    </citation>
    <scope>NUCLEOTIDE SEQUENCE [LARGE SCALE GENOMIC DNA]</scope>
    <source>
        <strain evidence="3">JU1422</strain>
    </source>
</reference>
<proteinExistence type="predicted"/>